<dbReference type="InterPro" id="IPR029193">
    <property type="entry name" value="TEX12"/>
</dbReference>
<gene>
    <name evidence="2" type="ORF">D9C73_015591</name>
</gene>
<organism evidence="2 3">
    <name type="scientific">Collichthys lucidus</name>
    <name type="common">Big head croaker</name>
    <name type="synonym">Sciaena lucida</name>
    <dbReference type="NCBI Taxonomy" id="240159"/>
    <lineage>
        <taxon>Eukaryota</taxon>
        <taxon>Metazoa</taxon>
        <taxon>Chordata</taxon>
        <taxon>Craniata</taxon>
        <taxon>Vertebrata</taxon>
        <taxon>Euteleostomi</taxon>
        <taxon>Actinopterygii</taxon>
        <taxon>Neopterygii</taxon>
        <taxon>Teleostei</taxon>
        <taxon>Neoteleostei</taxon>
        <taxon>Acanthomorphata</taxon>
        <taxon>Eupercaria</taxon>
        <taxon>Sciaenidae</taxon>
        <taxon>Collichthys</taxon>
    </lineage>
</organism>
<evidence type="ECO:0000256" key="1">
    <source>
        <dbReference type="SAM" id="MobiDB-lite"/>
    </source>
</evidence>
<name>A0A4U5V1C4_COLLU</name>
<dbReference type="Pfam" id="PF15219">
    <property type="entry name" value="TEX12"/>
    <property type="match status" value="1"/>
</dbReference>
<accession>A0A4U5V1C4</accession>
<dbReference type="AlphaFoldDB" id="A0A4U5V1C4"/>
<reference evidence="2 3" key="1">
    <citation type="submission" date="2019-01" db="EMBL/GenBank/DDBJ databases">
        <title>Genome Assembly of Collichthys lucidus.</title>
        <authorList>
            <person name="Cai M."/>
            <person name="Xiao S."/>
        </authorList>
    </citation>
    <scope>NUCLEOTIDE SEQUENCE [LARGE SCALE GENOMIC DNA]</scope>
    <source>
        <strain evidence="2">JT15FE1705JMU</strain>
        <tissue evidence="2">Muscle</tissue>
    </source>
</reference>
<dbReference type="PANTHER" id="PTHR37349:SF1">
    <property type="entry name" value="TESTIS-EXPRESSED PROTEIN 12"/>
    <property type="match status" value="1"/>
</dbReference>
<proteinExistence type="predicted"/>
<feature type="region of interest" description="Disordered" evidence="1">
    <location>
        <begin position="1"/>
        <end position="34"/>
    </location>
</feature>
<protein>
    <submittedName>
        <fullName evidence="2">Testis-expressed protein 12</fullName>
    </submittedName>
</protein>
<dbReference type="Proteomes" id="UP000298787">
    <property type="component" value="Chromosome 13"/>
</dbReference>
<evidence type="ECO:0000313" key="2">
    <source>
        <dbReference type="EMBL" id="TKS81486.1"/>
    </source>
</evidence>
<evidence type="ECO:0000313" key="3">
    <source>
        <dbReference type="Proteomes" id="UP000298787"/>
    </source>
</evidence>
<dbReference type="PANTHER" id="PTHR37349">
    <property type="entry name" value="TESTIS-EXPRESSED PROTEIN 12"/>
    <property type="match status" value="1"/>
</dbReference>
<feature type="compositionally biased region" description="Polar residues" evidence="1">
    <location>
        <begin position="16"/>
        <end position="34"/>
    </location>
</feature>
<sequence length="119" mass="12796">MEEAAPAAGKLAVPTLNKTGVNNNKGPKQTTAQEMECTPANQEESADSFEATAAGASREVSMLLFKFAKVLSERAAADSSRMRELEGILAEAKNLESYLKEKKTHLRQTLAVISDKLLG</sequence>
<dbReference type="EMBL" id="CM014090">
    <property type="protein sequence ID" value="TKS81486.1"/>
    <property type="molecule type" value="Genomic_DNA"/>
</dbReference>
<keyword evidence="3" id="KW-1185">Reference proteome</keyword>